<keyword evidence="4" id="KW-1185">Reference proteome</keyword>
<comment type="similarity">
    <text evidence="1">Belongs to the CoA-transferase III family.</text>
</comment>
<dbReference type="InterPro" id="IPR050509">
    <property type="entry name" value="CoA-transferase_III"/>
</dbReference>
<dbReference type="Gene3D" id="3.30.1540.10">
    <property type="entry name" value="formyl-coa transferase, domain 3"/>
    <property type="match status" value="1"/>
</dbReference>
<dbReference type="Proteomes" id="UP000703038">
    <property type="component" value="Unassembled WGS sequence"/>
</dbReference>
<evidence type="ECO:0000256" key="1">
    <source>
        <dbReference type="ARBA" id="ARBA00008383"/>
    </source>
</evidence>
<dbReference type="Pfam" id="PF02515">
    <property type="entry name" value="CoA_transf_3"/>
    <property type="match status" value="1"/>
</dbReference>
<proteinExistence type="inferred from homology"/>
<reference evidence="3 4" key="1">
    <citation type="submission" date="2021-01" db="EMBL/GenBank/DDBJ databases">
        <title>Genomics of switchgrass bacterial isolates.</title>
        <authorList>
            <person name="Shade A."/>
        </authorList>
    </citation>
    <scope>NUCLEOTIDE SEQUENCE [LARGE SCALE GENOMIC DNA]</scope>
    <source>
        <strain evidence="3 4">PvP111</strain>
    </source>
</reference>
<evidence type="ECO:0000313" key="3">
    <source>
        <dbReference type="EMBL" id="MBM7415902.1"/>
    </source>
</evidence>
<dbReference type="EMBL" id="JAFBBK010000001">
    <property type="protein sequence ID" value="MBM7415902.1"/>
    <property type="molecule type" value="Genomic_DNA"/>
</dbReference>
<name>A0ABS2KVH3_9NOCA</name>
<dbReference type="RefSeq" id="WP_204868845.1">
    <property type="nucleotide sequence ID" value="NZ_JAFBBK010000001.1"/>
</dbReference>
<dbReference type="InterPro" id="IPR003673">
    <property type="entry name" value="CoA-Trfase_fam_III"/>
</dbReference>
<sequence>MTGPLEGIRVLDASTILAGPLVAQILGDFGADVIKIEHPTKPDGMRGHGLDKDGHPLWWTMVSRNKRGMTLNLGKPEGADVFRKLVADADVVVENFRPGTFEKWGLGYDVLSEINPGLILLRVTGFGQTGPYSTRPAFGTLVESMSGFAHLTGSADGPPTLPAFGLADSLAGIAGSSAVSMALLHRTKTGKGQQIDLDLLSPIMTAVGPGIIYADQLGIDQERTGNRSSNNAPRNLYRTKDQHWLAISTSANSIAERVLRLVGHPEVLDEPWFATGRQRAAHADLLDGYVGGWIAERTRDEVIAAFEEAGAAVAPVYKPSELLDDPQVNAIEMVTTVEDDELGPVRMQNVMWRMGESPGSIRHTGRPHGADTDTVLAELGLSDDEVRTLHETGIV</sequence>
<dbReference type="Gene3D" id="3.40.50.10540">
    <property type="entry name" value="Crotonobetainyl-coa:carnitine coa-transferase, domain 1"/>
    <property type="match status" value="1"/>
</dbReference>
<accession>A0ABS2KVH3</accession>
<dbReference type="InterPro" id="IPR044855">
    <property type="entry name" value="CoA-Trfase_III_dom3_sf"/>
</dbReference>
<comment type="caution">
    <text evidence="3">The sequence shown here is derived from an EMBL/GenBank/DDBJ whole genome shotgun (WGS) entry which is preliminary data.</text>
</comment>
<protein>
    <submittedName>
        <fullName evidence="3">Crotonobetainyl-CoA:carnitine CoA-transferase CaiB-like acyl-CoA transferase</fullName>
    </submittedName>
</protein>
<organism evidence="3 4">
    <name type="scientific">Rhodococcoides corynebacterioides</name>
    <dbReference type="NCBI Taxonomy" id="53972"/>
    <lineage>
        <taxon>Bacteria</taxon>
        <taxon>Bacillati</taxon>
        <taxon>Actinomycetota</taxon>
        <taxon>Actinomycetes</taxon>
        <taxon>Mycobacteriales</taxon>
        <taxon>Nocardiaceae</taxon>
        <taxon>Rhodococcoides</taxon>
    </lineage>
</organism>
<gene>
    <name evidence="3" type="ORF">JOE42_002635</name>
</gene>
<dbReference type="PANTHER" id="PTHR48228:SF6">
    <property type="entry name" value="L-CARNITINE COA-TRANSFERASE"/>
    <property type="match status" value="1"/>
</dbReference>
<evidence type="ECO:0000313" key="4">
    <source>
        <dbReference type="Proteomes" id="UP000703038"/>
    </source>
</evidence>
<evidence type="ECO:0000256" key="2">
    <source>
        <dbReference type="ARBA" id="ARBA00022679"/>
    </source>
</evidence>
<keyword evidence="2" id="KW-0808">Transferase</keyword>
<dbReference type="SUPFAM" id="SSF89796">
    <property type="entry name" value="CoA-transferase family III (CaiB/BaiF)"/>
    <property type="match status" value="1"/>
</dbReference>
<dbReference type="InterPro" id="IPR023606">
    <property type="entry name" value="CoA-Trfase_III_dom_1_sf"/>
</dbReference>
<dbReference type="PANTHER" id="PTHR48228">
    <property type="entry name" value="SUCCINYL-COA--D-CITRAMALATE COA-TRANSFERASE"/>
    <property type="match status" value="1"/>
</dbReference>